<dbReference type="Proteomes" id="UP000029120">
    <property type="component" value="Chromosome 5"/>
</dbReference>
<dbReference type="AlphaFoldDB" id="A0A087GXB5"/>
<accession>A0A087GXB5</accession>
<dbReference type="OrthoDB" id="1046608at2759"/>
<evidence type="ECO:0000259" key="1">
    <source>
        <dbReference type="SMART" id="SM00579"/>
    </source>
</evidence>
<dbReference type="PANTHER" id="PTHR31900">
    <property type="entry name" value="F-BOX/RNI SUPERFAMILY PROTEIN-RELATED"/>
    <property type="match status" value="1"/>
</dbReference>
<dbReference type="PANTHER" id="PTHR31900:SF34">
    <property type="entry name" value="EMB|CAB62440.1-RELATED"/>
    <property type="match status" value="1"/>
</dbReference>
<dbReference type="Pfam" id="PF08387">
    <property type="entry name" value="FBD"/>
    <property type="match status" value="2"/>
</dbReference>
<reference evidence="3" key="1">
    <citation type="journal article" date="2015" name="Nat. Plants">
        <title>Genome expansion of Arabis alpina linked with retrotransposition and reduced symmetric DNA methylation.</title>
        <authorList>
            <person name="Willing E.M."/>
            <person name="Rawat V."/>
            <person name="Mandakova T."/>
            <person name="Maumus F."/>
            <person name="James G.V."/>
            <person name="Nordstroem K.J."/>
            <person name="Becker C."/>
            <person name="Warthmann N."/>
            <person name="Chica C."/>
            <person name="Szarzynska B."/>
            <person name="Zytnicki M."/>
            <person name="Albani M.C."/>
            <person name="Kiefer C."/>
            <person name="Bergonzi S."/>
            <person name="Castaings L."/>
            <person name="Mateos J.L."/>
            <person name="Berns M.C."/>
            <person name="Bujdoso N."/>
            <person name="Piofczyk T."/>
            <person name="de Lorenzo L."/>
            <person name="Barrero-Sicilia C."/>
            <person name="Mateos I."/>
            <person name="Piednoel M."/>
            <person name="Hagmann J."/>
            <person name="Chen-Min-Tao R."/>
            <person name="Iglesias-Fernandez R."/>
            <person name="Schuster S.C."/>
            <person name="Alonso-Blanco C."/>
            <person name="Roudier F."/>
            <person name="Carbonero P."/>
            <person name="Paz-Ares J."/>
            <person name="Davis S.J."/>
            <person name="Pecinka A."/>
            <person name="Quesneville H."/>
            <person name="Colot V."/>
            <person name="Lysak M.A."/>
            <person name="Weigel D."/>
            <person name="Coupland G."/>
            <person name="Schneeberger K."/>
        </authorList>
    </citation>
    <scope>NUCLEOTIDE SEQUENCE [LARGE SCALE GENOMIC DNA]</scope>
    <source>
        <strain evidence="3">cv. Pajares</strain>
    </source>
</reference>
<evidence type="ECO:0000313" key="3">
    <source>
        <dbReference type="Proteomes" id="UP000029120"/>
    </source>
</evidence>
<evidence type="ECO:0000313" key="2">
    <source>
        <dbReference type="EMBL" id="KFK34517.1"/>
    </source>
</evidence>
<gene>
    <name evidence="2" type="ordered locus">AALP_Aa5g155900</name>
</gene>
<dbReference type="Gramene" id="KFK34517">
    <property type="protein sequence ID" value="KFK34517"/>
    <property type="gene ID" value="AALP_AA5G155900"/>
</dbReference>
<feature type="domain" description="FBD" evidence="1">
    <location>
        <begin position="100"/>
        <end position="177"/>
    </location>
</feature>
<sequence length="416" mass="48996">MEERYLFTSFDEVSKDSASFISKSLFLNISPLEITYLTGTIFYRLVCLEMYTCENEWWNLLTPMLENSPKLQVLKLVDYLSYYKDGVVGVKWNEPKCVPECLLSHLETFVWKRYNWGKEKEKKVATYILKNARLLKNATFTTSPVESEELNNLEKRRKRLNELDGVRLSITDYISGIENGSYVINAPSLKYLKLKGFSHRERCLIENAPVLVEAKIRQVSYIANEKIMGSLKLVEHLSLELSPLEIKYPTGSIFYRLVHLKMYTSKAEWWNLLTIMLDSSPKLQVLELSDPFRELRKYKVVGGKWNQPKNVPDCLLSHLKMFVWTRYHWEREEDREVATYILKNAKQLKNATFTTRPIHFSEPKKSEDRCNMLNELDGVVSTLIKIRDSSWYRVLSILIYFPFVFNKFHVCYRGYV</sequence>
<proteinExistence type="predicted"/>
<name>A0A087GXB5_ARAAL</name>
<dbReference type="EMBL" id="CM002873">
    <property type="protein sequence ID" value="KFK34517.1"/>
    <property type="molecule type" value="Genomic_DNA"/>
</dbReference>
<keyword evidence="3" id="KW-1185">Reference proteome</keyword>
<organism evidence="2 3">
    <name type="scientific">Arabis alpina</name>
    <name type="common">Alpine rock-cress</name>
    <dbReference type="NCBI Taxonomy" id="50452"/>
    <lineage>
        <taxon>Eukaryota</taxon>
        <taxon>Viridiplantae</taxon>
        <taxon>Streptophyta</taxon>
        <taxon>Embryophyta</taxon>
        <taxon>Tracheophyta</taxon>
        <taxon>Spermatophyta</taxon>
        <taxon>Magnoliopsida</taxon>
        <taxon>eudicotyledons</taxon>
        <taxon>Gunneridae</taxon>
        <taxon>Pentapetalae</taxon>
        <taxon>rosids</taxon>
        <taxon>malvids</taxon>
        <taxon>Brassicales</taxon>
        <taxon>Brassicaceae</taxon>
        <taxon>Arabideae</taxon>
        <taxon>Arabis</taxon>
    </lineage>
</organism>
<feature type="domain" description="FBD" evidence="1">
    <location>
        <begin position="313"/>
        <end position="387"/>
    </location>
</feature>
<dbReference type="SMART" id="SM00579">
    <property type="entry name" value="FBD"/>
    <property type="match status" value="2"/>
</dbReference>
<protein>
    <recommendedName>
        <fullName evidence="1">FBD domain-containing protein</fullName>
    </recommendedName>
</protein>
<dbReference type="InterPro" id="IPR006566">
    <property type="entry name" value="FBD"/>
</dbReference>
<dbReference type="InterPro" id="IPR050232">
    <property type="entry name" value="FBL13/AtMIF1-like"/>
</dbReference>